<dbReference type="InterPro" id="IPR009003">
    <property type="entry name" value="Peptidase_S1_PA"/>
</dbReference>
<dbReference type="Proteomes" id="UP000484015">
    <property type="component" value="Unassembled WGS sequence"/>
</dbReference>
<comment type="caution">
    <text evidence="1">The sequence shown here is derived from an EMBL/GenBank/DDBJ whole genome shotgun (WGS) entry which is preliminary data.</text>
</comment>
<dbReference type="EMBL" id="WNLA01000011">
    <property type="protein sequence ID" value="MTW03827.1"/>
    <property type="molecule type" value="Genomic_DNA"/>
</dbReference>
<gene>
    <name evidence="1" type="ORF">GM668_17220</name>
</gene>
<evidence type="ECO:0008006" key="3">
    <source>
        <dbReference type="Google" id="ProtNLM"/>
    </source>
</evidence>
<dbReference type="InterPro" id="IPR043504">
    <property type="entry name" value="Peptidase_S1_PA_chymotrypsin"/>
</dbReference>
<reference evidence="1 2" key="1">
    <citation type="submission" date="2019-11" db="EMBL/GenBank/DDBJ databases">
        <title>Type strains purchased from KCTC, JCM and DSMZ.</title>
        <authorList>
            <person name="Lu H."/>
        </authorList>
    </citation>
    <scope>NUCLEOTIDE SEQUENCE [LARGE SCALE GENOMIC DNA]</scope>
    <source>
        <strain evidence="1 2">KCTC 42409</strain>
    </source>
</reference>
<accession>A0A6L6Q1Y0</accession>
<proteinExistence type="predicted"/>
<sequence>MKPDLNLAQFSQFSLTQAQFDALRSDYEEQVDELFAKYRNVTSVGIGVHTGHDGASLPAIVVTLEDPKLGPPVPQRGRHGTLVVTEIGGVVAPHALEFAEPGTEVGQTPYQRMQYPVPCGVSTGPSGQNNIGTLGYHARMGKKKYLLSNNHVLSRCGRVAIGTPVTQPAEADMEHGSPRSVATLSYVVPLTRNETATADAAIAEYGDKIKLAAAVQRDGAEPVPLGTCIVLAEPNLNVVKSGRTTGFTEGTVVKIGCTVRVGYWCGEVTMTDVIEIMRGDGSDKFSDAGDSGAPVTTEEGNDPVGMLFGGGTRNGKQVSHANPIHRVLTALSAVTPGPVTLLLEADD</sequence>
<dbReference type="SUPFAM" id="SSF50494">
    <property type="entry name" value="Trypsin-like serine proteases"/>
    <property type="match status" value="1"/>
</dbReference>
<evidence type="ECO:0000313" key="2">
    <source>
        <dbReference type="Proteomes" id="UP000484015"/>
    </source>
</evidence>
<dbReference type="AlphaFoldDB" id="A0A6L6Q1Y0"/>
<dbReference type="RefSeq" id="WP_155440180.1">
    <property type="nucleotide sequence ID" value="NZ_WNLA01000011.1"/>
</dbReference>
<organism evidence="1 2">
    <name type="scientific">Pseudoduganella ginsengisoli</name>
    <dbReference type="NCBI Taxonomy" id="1462440"/>
    <lineage>
        <taxon>Bacteria</taxon>
        <taxon>Pseudomonadati</taxon>
        <taxon>Pseudomonadota</taxon>
        <taxon>Betaproteobacteria</taxon>
        <taxon>Burkholderiales</taxon>
        <taxon>Oxalobacteraceae</taxon>
        <taxon>Telluria group</taxon>
        <taxon>Pseudoduganella</taxon>
    </lineage>
</organism>
<name>A0A6L6Q1Y0_9BURK</name>
<evidence type="ECO:0000313" key="1">
    <source>
        <dbReference type="EMBL" id="MTW03827.1"/>
    </source>
</evidence>
<keyword evidence="2" id="KW-1185">Reference proteome</keyword>
<dbReference type="Gene3D" id="2.40.10.10">
    <property type="entry name" value="Trypsin-like serine proteases"/>
    <property type="match status" value="2"/>
</dbReference>
<protein>
    <recommendedName>
        <fullName evidence="3">Serine protease</fullName>
    </recommendedName>
</protein>
<dbReference type="OrthoDB" id="104542at2"/>